<proteinExistence type="predicted"/>
<gene>
    <name evidence="1" type="ORF">DSL92_01760</name>
</gene>
<protein>
    <submittedName>
        <fullName evidence="1">Uncharacterized protein</fullName>
    </submittedName>
</protein>
<organism evidence="1">
    <name type="scientific">Billgrantia gudaonensis</name>
    <dbReference type="NCBI Taxonomy" id="376427"/>
    <lineage>
        <taxon>Bacteria</taxon>
        <taxon>Pseudomonadati</taxon>
        <taxon>Pseudomonadota</taxon>
        <taxon>Gammaproteobacteria</taxon>
        <taxon>Oceanospirillales</taxon>
        <taxon>Halomonadaceae</taxon>
        <taxon>Billgrantia</taxon>
    </lineage>
</organism>
<dbReference type="AlphaFoldDB" id="A0A3S0QS57"/>
<accession>A0A3S0QS57</accession>
<evidence type="ECO:0000313" key="1">
    <source>
        <dbReference type="EMBL" id="RUA23022.1"/>
    </source>
</evidence>
<name>A0A3S0QS57_9GAMM</name>
<reference evidence="1" key="1">
    <citation type="submission" date="2018-12" db="EMBL/GenBank/DDBJ databases">
        <authorList>
            <person name="Jadhav K."/>
            <person name="Kushwaha B."/>
            <person name="Jadhav I."/>
        </authorList>
    </citation>
    <scope>NUCLEOTIDE SEQUENCE [LARGE SCALE GENOMIC DNA]</scope>
    <source>
        <strain evidence="1">SBS 10</strain>
    </source>
</reference>
<comment type="caution">
    <text evidence="1">The sequence shown here is derived from an EMBL/GenBank/DDBJ whole genome shotgun (WGS) entry which is preliminary data.</text>
</comment>
<dbReference type="EMBL" id="RXHI01000004">
    <property type="protein sequence ID" value="RUA23022.1"/>
    <property type="molecule type" value="Genomic_DNA"/>
</dbReference>
<sequence length="193" mass="21403">MPPGPLDYFKALKLPGDAIAQRRLCRLRSWGHEIMTGRREPNGLSISKADAGALLATTEDVGQPAKTDEQLVDADHRQLTFSARPEILIRASSTIRARSLPTMAHFRCRMRNAYLEPSETLRANIRALGLDRKFAVAFCSTDRWALQRHSSSSAKVGGMDNTMRISVAATWTRDDAVPFSWPSGVPSPSAIWR</sequence>